<reference evidence="1" key="1">
    <citation type="submission" date="2021-03" db="EMBL/GenBank/DDBJ databases">
        <title>Whole genome sequence of Jiella sp. CQZ9-1.</title>
        <authorList>
            <person name="Tuo L."/>
        </authorList>
    </citation>
    <scope>NUCLEOTIDE SEQUENCE</scope>
    <source>
        <strain evidence="1">CQZ9-1</strain>
    </source>
</reference>
<keyword evidence="2" id="KW-1185">Reference proteome</keyword>
<evidence type="ECO:0008006" key="3">
    <source>
        <dbReference type="Google" id="ProtNLM"/>
    </source>
</evidence>
<dbReference type="EMBL" id="JAFMPP010000001">
    <property type="protein sequence ID" value="MBO0661231.1"/>
    <property type="molecule type" value="Genomic_DNA"/>
</dbReference>
<accession>A0A939FUW0</accession>
<evidence type="ECO:0000313" key="2">
    <source>
        <dbReference type="Proteomes" id="UP000664122"/>
    </source>
</evidence>
<dbReference type="AlphaFoldDB" id="A0A939FUW0"/>
<comment type="caution">
    <text evidence="1">The sequence shown here is derived from an EMBL/GenBank/DDBJ whole genome shotgun (WGS) entry which is preliminary data.</text>
</comment>
<dbReference type="Proteomes" id="UP000664122">
    <property type="component" value="Unassembled WGS sequence"/>
</dbReference>
<proteinExistence type="predicted"/>
<sequence length="172" mass="18834">MIKLIGVGVWAALVALGSSYLMSALFAPTPVAAEKKAPTYFDGLDYRSTDSVTIPMISDETIKGYILARFVYTIDGTIGNKLKVPPDPFILDEVFRRLYSTDNFDFDHPEKFDLKALTDGIRDAVNKRYGMKLVHELMVEQFDYIAKKDARGAGAGAGENPASVVKIGAPAH</sequence>
<evidence type="ECO:0000313" key="1">
    <source>
        <dbReference type="EMBL" id="MBO0661231.1"/>
    </source>
</evidence>
<dbReference type="RefSeq" id="WP_207255872.1">
    <property type="nucleotide sequence ID" value="NZ_JAFMPP010000001.1"/>
</dbReference>
<protein>
    <recommendedName>
        <fullName evidence="3">Flagellar basal body-associated protein FliL</fullName>
    </recommendedName>
</protein>
<name>A0A939FUW0_9HYPH</name>
<gene>
    <name evidence="1" type="ORF">J1C48_01470</name>
</gene>
<organism evidence="1 2">
    <name type="scientific">Jiella flava</name>
    <dbReference type="NCBI Taxonomy" id="2816857"/>
    <lineage>
        <taxon>Bacteria</taxon>
        <taxon>Pseudomonadati</taxon>
        <taxon>Pseudomonadota</taxon>
        <taxon>Alphaproteobacteria</taxon>
        <taxon>Hyphomicrobiales</taxon>
        <taxon>Aurantimonadaceae</taxon>
        <taxon>Jiella</taxon>
    </lineage>
</organism>